<comment type="similarity">
    <text evidence="5">Belongs to the relA/spoT family.</text>
</comment>
<dbReference type="SUPFAM" id="SSF81301">
    <property type="entry name" value="Nucleotidyltransferase"/>
    <property type="match status" value="1"/>
</dbReference>
<dbReference type="SMART" id="SM00471">
    <property type="entry name" value="HDc"/>
    <property type="match status" value="1"/>
</dbReference>
<dbReference type="Pfam" id="PF04607">
    <property type="entry name" value="RelA_SpoT"/>
    <property type="match status" value="1"/>
</dbReference>
<dbReference type="GO" id="GO:0008728">
    <property type="term" value="F:GTP diphosphokinase activity"/>
    <property type="evidence" value="ECO:0007669"/>
    <property type="project" value="UniProtKB-EC"/>
</dbReference>
<reference evidence="9" key="2">
    <citation type="submission" date="2014-08" db="EMBL/GenBank/DDBJ databases">
        <title>Complete genome of Weissella ceti strain WS74 isolated from diseased rainbow trout in Brazil.</title>
        <authorList>
            <person name="Figueiredo H.C.P."/>
            <person name="Leal C.A.G."/>
            <person name="Pereira F.L."/>
            <person name="Soares S.C."/>
            <person name="Dorella F.A."/>
            <person name="Carvalho A.F."/>
            <person name="Azevedo V.A.C."/>
        </authorList>
    </citation>
    <scope>NUCLEOTIDE SEQUENCE [LARGE SCALE GENOMIC DNA]</scope>
    <source>
        <strain evidence="9">WS74</strain>
    </source>
</reference>
<dbReference type="SUPFAM" id="SSF81271">
    <property type="entry name" value="TGS-like"/>
    <property type="match status" value="1"/>
</dbReference>
<dbReference type="InterPro" id="IPR004811">
    <property type="entry name" value="RelA/Spo_fam"/>
</dbReference>
<dbReference type="Proteomes" id="UP000029079">
    <property type="component" value="Chromosome"/>
</dbReference>
<keyword evidence="3" id="KW-0342">GTP-binding</keyword>
<keyword evidence="8" id="KW-0808">Transferase</keyword>
<dbReference type="GO" id="GO:0015970">
    <property type="term" value="P:guanosine tetraphosphate biosynthetic process"/>
    <property type="evidence" value="ECO:0007669"/>
    <property type="project" value="UniProtKB-UniPathway"/>
</dbReference>
<dbReference type="Pfam" id="PF13328">
    <property type="entry name" value="HD_4"/>
    <property type="match status" value="1"/>
</dbReference>
<name>A0A075TZG8_9LACO</name>
<dbReference type="NCBIfam" id="TIGR00691">
    <property type="entry name" value="spoT_relA"/>
    <property type="match status" value="1"/>
</dbReference>
<dbReference type="RefSeq" id="WP_009496441.1">
    <property type="nucleotide sequence ID" value="NZ_CP009223.1"/>
</dbReference>
<dbReference type="CDD" id="cd01668">
    <property type="entry name" value="TGS_RSH"/>
    <property type="match status" value="1"/>
</dbReference>
<dbReference type="InterPro" id="IPR003607">
    <property type="entry name" value="HD/PDEase_dom"/>
</dbReference>
<dbReference type="PATRIC" id="fig|759620.7.peg.767"/>
<proteinExistence type="inferred from homology"/>
<dbReference type="InterPro" id="IPR043519">
    <property type="entry name" value="NT_sf"/>
</dbReference>
<dbReference type="GO" id="GO:0005886">
    <property type="term" value="C:plasma membrane"/>
    <property type="evidence" value="ECO:0007669"/>
    <property type="project" value="TreeGrafter"/>
</dbReference>
<evidence type="ECO:0000313" key="9">
    <source>
        <dbReference type="Proteomes" id="UP000029079"/>
    </source>
</evidence>
<evidence type="ECO:0000256" key="1">
    <source>
        <dbReference type="ARBA" id="ARBA00004976"/>
    </source>
</evidence>
<feature type="domain" description="HD" evidence="6">
    <location>
        <begin position="50"/>
        <end position="149"/>
    </location>
</feature>
<feature type="domain" description="TGS" evidence="7">
    <location>
        <begin position="394"/>
        <end position="455"/>
    </location>
</feature>
<dbReference type="Pfam" id="PF19296">
    <property type="entry name" value="RelA_AH_RIS"/>
    <property type="match status" value="1"/>
</dbReference>
<comment type="catalytic activity">
    <reaction evidence="4">
        <text>GTP + ATP = guanosine 3'-diphosphate 5'-triphosphate + AMP</text>
        <dbReference type="Rhea" id="RHEA:22088"/>
        <dbReference type="ChEBI" id="CHEBI:30616"/>
        <dbReference type="ChEBI" id="CHEBI:37565"/>
        <dbReference type="ChEBI" id="CHEBI:142410"/>
        <dbReference type="ChEBI" id="CHEBI:456215"/>
        <dbReference type="EC" id="2.7.6.5"/>
    </reaction>
</comment>
<comment type="pathway">
    <text evidence="1">Purine metabolism; ppGpp biosynthesis; ppGpp from GTP: step 1/2.</text>
</comment>
<keyword evidence="3" id="KW-0547">Nucleotide-binding</keyword>
<dbReference type="EC" id="2.7.6.5" evidence="2"/>
<dbReference type="Gene3D" id="3.10.20.30">
    <property type="match status" value="1"/>
</dbReference>
<gene>
    <name evidence="8" type="ORF">WS74_0744</name>
</gene>
<evidence type="ECO:0000256" key="2">
    <source>
        <dbReference type="ARBA" id="ARBA00013251"/>
    </source>
</evidence>
<dbReference type="Gene3D" id="3.30.70.260">
    <property type="match status" value="1"/>
</dbReference>
<dbReference type="CDD" id="cd05399">
    <property type="entry name" value="NT_Rel-Spo_like"/>
    <property type="match status" value="1"/>
</dbReference>
<dbReference type="Gene3D" id="1.10.3210.10">
    <property type="entry name" value="Hypothetical protein af1432"/>
    <property type="match status" value="1"/>
</dbReference>
<dbReference type="PANTHER" id="PTHR21262:SF31">
    <property type="entry name" value="GTP PYROPHOSPHOKINASE"/>
    <property type="match status" value="1"/>
</dbReference>
<dbReference type="OrthoDB" id="9805041at2"/>
<dbReference type="InterPro" id="IPR033655">
    <property type="entry name" value="TGS_RelA/SpoT"/>
</dbReference>
<dbReference type="KEGG" id="wci:WS105_0806"/>
<protein>
    <recommendedName>
        <fullName evidence="2">GTP diphosphokinase</fullName>
        <ecNumber evidence="2">2.7.6.5</ecNumber>
    </recommendedName>
</protein>
<dbReference type="InterPro" id="IPR012675">
    <property type="entry name" value="Beta-grasp_dom_sf"/>
</dbReference>
<dbReference type="KEGG" id="wct:WS74_0744"/>
<dbReference type="InterPro" id="IPR012676">
    <property type="entry name" value="TGS-like"/>
</dbReference>
<dbReference type="UniPathway" id="UPA00908">
    <property type="reaction ID" value="UER00884"/>
</dbReference>
<evidence type="ECO:0000256" key="4">
    <source>
        <dbReference type="ARBA" id="ARBA00048244"/>
    </source>
</evidence>
<keyword evidence="9" id="KW-1185">Reference proteome</keyword>
<dbReference type="Pfam" id="PF13291">
    <property type="entry name" value="ACT_4"/>
    <property type="match status" value="1"/>
</dbReference>
<dbReference type="InterPro" id="IPR045600">
    <property type="entry name" value="RelA/SpoT_AH_RIS"/>
</dbReference>
<accession>A0A075TZG8</accession>
<evidence type="ECO:0000259" key="7">
    <source>
        <dbReference type="PROSITE" id="PS51880"/>
    </source>
</evidence>
<dbReference type="Gene3D" id="3.30.460.10">
    <property type="entry name" value="Beta Polymerase, domain 2"/>
    <property type="match status" value="1"/>
</dbReference>
<dbReference type="FunFam" id="3.30.460.10:FF:000001">
    <property type="entry name" value="GTP pyrophosphokinase RelA"/>
    <property type="match status" value="1"/>
</dbReference>
<organism evidence="8 9">
    <name type="scientific">Weissella ceti</name>
    <dbReference type="NCBI Taxonomy" id="759620"/>
    <lineage>
        <taxon>Bacteria</taxon>
        <taxon>Bacillati</taxon>
        <taxon>Bacillota</taxon>
        <taxon>Bacilli</taxon>
        <taxon>Lactobacillales</taxon>
        <taxon>Lactobacillaceae</taxon>
        <taxon>Weissella</taxon>
    </lineage>
</organism>
<dbReference type="EMBL" id="CP009223">
    <property type="protein sequence ID" value="AIM62996.1"/>
    <property type="molecule type" value="Genomic_DNA"/>
</dbReference>
<dbReference type="STRING" id="759620.WS105_0806"/>
<dbReference type="GO" id="GO:0016301">
    <property type="term" value="F:kinase activity"/>
    <property type="evidence" value="ECO:0007669"/>
    <property type="project" value="UniProtKB-KW"/>
</dbReference>
<dbReference type="SMART" id="SM00954">
    <property type="entry name" value="RelA_SpoT"/>
    <property type="match status" value="1"/>
</dbReference>
<dbReference type="CDD" id="cd04876">
    <property type="entry name" value="ACT_RelA-SpoT"/>
    <property type="match status" value="1"/>
</dbReference>
<dbReference type="KEGG" id="wce:WS08_0742"/>
<dbReference type="PROSITE" id="PS51831">
    <property type="entry name" value="HD"/>
    <property type="match status" value="1"/>
</dbReference>
<keyword evidence="8" id="KW-0418">Kinase</keyword>
<dbReference type="PROSITE" id="PS51880">
    <property type="entry name" value="TGS"/>
    <property type="match status" value="1"/>
</dbReference>
<dbReference type="InterPro" id="IPR006674">
    <property type="entry name" value="HD_domain"/>
</dbReference>
<dbReference type="SUPFAM" id="SSF109604">
    <property type="entry name" value="HD-domain/PDEase-like"/>
    <property type="match status" value="1"/>
</dbReference>
<dbReference type="FunFam" id="3.10.20.30:FF:000002">
    <property type="entry name" value="GTP pyrophosphokinase (RelA/SpoT)"/>
    <property type="match status" value="1"/>
</dbReference>
<dbReference type="FunFam" id="1.10.3210.10:FF:000001">
    <property type="entry name" value="GTP pyrophosphokinase RelA"/>
    <property type="match status" value="1"/>
</dbReference>
<dbReference type="InterPro" id="IPR002912">
    <property type="entry name" value="ACT_dom"/>
</dbReference>
<dbReference type="PANTHER" id="PTHR21262">
    <property type="entry name" value="GUANOSINE-3',5'-BIS DIPHOSPHATE 3'-PYROPHOSPHOHYDROLASE"/>
    <property type="match status" value="1"/>
</dbReference>
<sequence>MVETKTVTATDVHNTVAAYMNADHVAKVDKAYAFAENLHHDQMRQSGEPYIMHPIQVAGILADLNMDPDTVVAGYLHDVIEDTDATLEELTELFGANVAIIVDGVSKLSKIEYKSSREQLAENHRKLLLAMSKDIRVIIVKLADRLHNMRTLDALKPEKQRRIASETLEIYAPLADRLGIMTIKWELEDLSLRYLDPDAYHDIAKKMKMRRQERLNFVEEAVDEIENIISSLNLEHTDVYGRPKHIYSVYRKMVDKHKDFEDIFDLSAIRVVVDSMPETYAVLGMIHSKWTPMPGRFKDYIALPKNNGYQSLHTTVVGPGGRPMEVQIRTHEMHEVAEFGVAAHWAYKEGNHDGADVQNADQQKLNVIQTILDLNDVHDAGEFMESVKGELFTNLTFAFTPMGDVIELPQGAGPLDMAYSIHTNVGNHTTGAKVNDRIVPLDYEIQTGDIVEIMTSQNAKPNRDWLQVVSTRRARNKIRQYFRKQDRGENIEAGKKILADYIRSEGFDPEEIMTAENASEVAEKTYFKTSEDLYAGLGFGDVSPQGIVNKFTEKKRAQLEEERLDAEQKAVLEDHTTLESAGKKDVKRRKRDSIVIDGVDNLLIRLGHCCTPVPGDEVIGYVTQGRGVSVHRKECPNIHAAQEAEQRLIDVGWASDLLGGREEFEADLVVRASNREKLLNDVIRTVTNTTKTMRSINGRINNRDEVVITLTVGVHDLEQLDHIMESIKIVKYVFDVERAFK</sequence>
<dbReference type="Pfam" id="PF02824">
    <property type="entry name" value="TGS"/>
    <property type="match status" value="1"/>
</dbReference>
<dbReference type="InterPro" id="IPR004095">
    <property type="entry name" value="TGS"/>
</dbReference>
<dbReference type="InterPro" id="IPR007685">
    <property type="entry name" value="RelA_SpoT"/>
</dbReference>
<evidence type="ECO:0000313" key="8">
    <source>
        <dbReference type="EMBL" id="AIM62996.1"/>
    </source>
</evidence>
<reference evidence="8 9" key="1">
    <citation type="journal article" date="2014" name="Genome Announc.">
        <title>Complete Genome Sequences of Fish Pathogenic Weissella ceti Strains WS74 and WS105.</title>
        <authorList>
            <person name="Figueiredo H.C."/>
            <person name="Leal C.A."/>
            <person name="Dorella F.A."/>
            <person name="Carvalho A.F."/>
            <person name="Soares S.C."/>
            <person name="Pereira F.L."/>
            <person name="Azevedo V.A."/>
        </authorList>
    </citation>
    <scope>NUCLEOTIDE SEQUENCE [LARGE SCALE GENOMIC DNA]</scope>
    <source>
        <strain evidence="8 9">WS74</strain>
    </source>
</reference>
<evidence type="ECO:0000256" key="3">
    <source>
        <dbReference type="ARBA" id="ARBA00023134"/>
    </source>
</evidence>
<dbReference type="GO" id="GO:0005525">
    <property type="term" value="F:GTP binding"/>
    <property type="evidence" value="ECO:0007669"/>
    <property type="project" value="UniProtKB-KW"/>
</dbReference>
<evidence type="ECO:0000256" key="5">
    <source>
        <dbReference type="RuleBase" id="RU003847"/>
    </source>
</evidence>
<dbReference type="CDD" id="cd00077">
    <property type="entry name" value="HDc"/>
    <property type="match status" value="1"/>
</dbReference>
<evidence type="ECO:0000259" key="6">
    <source>
        <dbReference type="PROSITE" id="PS51831"/>
    </source>
</evidence>
<comment type="function">
    <text evidence="5">In eubacteria ppGpp (guanosine 3'-diphosphate 5'-diphosphate) is a mediator of the stringent response that coordinates a variety of cellular activities in response to changes in nutritional abundance.</text>
</comment>
<dbReference type="AlphaFoldDB" id="A0A075TZG8"/>